<dbReference type="InterPro" id="IPR005804">
    <property type="entry name" value="FA_desaturase_dom"/>
</dbReference>
<evidence type="ECO:0000256" key="11">
    <source>
        <dbReference type="ARBA" id="ARBA00023160"/>
    </source>
</evidence>
<dbReference type="Pfam" id="PF00487">
    <property type="entry name" value="FA_desaturase"/>
    <property type="match status" value="1"/>
</dbReference>
<reference evidence="15" key="1">
    <citation type="submission" date="2023-11" db="EMBL/GenBank/DDBJ databases">
        <title>Genome assemblies of two species of porcelain crab, Petrolisthes cinctipes and Petrolisthes manimaculis (Anomura: Porcellanidae).</title>
        <authorList>
            <person name="Angst P."/>
        </authorList>
    </citation>
    <scope>NUCLEOTIDE SEQUENCE</scope>
    <source>
        <strain evidence="15">PB745_02</strain>
        <tissue evidence="15">Gill</tissue>
    </source>
</reference>
<evidence type="ECO:0000256" key="8">
    <source>
        <dbReference type="ARBA" id="ARBA00023004"/>
    </source>
</evidence>
<accession>A0AAE1TSQ5</accession>
<keyword evidence="6 13" id="KW-1133">Transmembrane helix</keyword>
<dbReference type="GO" id="GO:0004768">
    <property type="term" value="F:stearoyl-CoA 9-desaturase activity"/>
    <property type="evidence" value="ECO:0007669"/>
    <property type="project" value="TreeGrafter"/>
</dbReference>
<dbReference type="GO" id="GO:0006636">
    <property type="term" value="P:unsaturated fatty acid biosynthetic process"/>
    <property type="evidence" value="ECO:0007669"/>
    <property type="project" value="TreeGrafter"/>
</dbReference>
<proteinExistence type="inferred from homology"/>
<comment type="domain">
    <text evidence="12">The histidine box domains are involved in binding the catalytic metal ions.</text>
</comment>
<dbReference type="PANTHER" id="PTHR11351:SF31">
    <property type="entry name" value="DESATURASE 1, ISOFORM A-RELATED"/>
    <property type="match status" value="1"/>
</dbReference>
<evidence type="ECO:0000256" key="7">
    <source>
        <dbReference type="ARBA" id="ARBA00023002"/>
    </source>
</evidence>
<feature type="transmembrane region" description="Helical" evidence="13">
    <location>
        <begin position="86"/>
        <end position="108"/>
    </location>
</feature>
<comment type="similarity">
    <text evidence="2 12">Belongs to the fatty acid desaturase type 1 family.</text>
</comment>
<dbReference type="GO" id="GO:0005789">
    <property type="term" value="C:endoplasmic reticulum membrane"/>
    <property type="evidence" value="ECO:0007669"/>
    <property type="project" value="TreeGrafter"/>
</dbReference>
<dbReference type="EMBL" id="JAWZYT010003745">
    <property type="protein sequence ID" value="KAK4296928.1"/>
    <property type="molecule type" value="Genomic_DNA"/>
</dbReference>
<evidence type="ECO:0000256" key="13">
    <source>
        <dbReference type="SAM" id="Phobius"/>
    </source>
</evidence>
<evidence type="ECO:0000256" key="5">
    <source>
        <dbReference type="ARBA" id="ARBA00022832"/>
    </source>
</evidence>
<feature type="transmembrane region" description="Helical" evidence="13">
    <location>
        <begin position="203"/>
        <end position="222"/>
    </location>
</feature>
<keyword evidence="3 12" id="KW-0444">Lipid biosynthesis</keyword>
<evidence type="ECO:0000256" key="2">
    <source>
        <dbReference type="ARBA" id="ARBA00009295"/>
    </source>
</evidence>
<dbReference type="CDD" id="cd03505">
    <property type="entry name" value="Delta9-FADS-like"/>
    <property type="match status" value="1"/>
</dbReference>
<dbReference type="PRINTS" id="PR00075">
    <property type="entry name" value="FACDDSATRASE"/>
</dbReference>
<evidence type="ECO:0000256" key="6">
    <source>
        <dbReference type="ARBA" id="ARBA00022989"/>
    </source>
</evidence>
<feature type="transmembrane region" description="Helical" evidence="13">
    <location>
        <begin position="60"/>
        <end position="80"/>
    </location>
</feature>
<comment type="subcellular location">
    <subcellularLocation>
        <location evidence="1">Membrane</location>
        <topology evidence="1">Multi-pass membrane protein</topology>
    </subcellularLocation>
</comment>
<dbReference type="GO" id="GO:0005506">
    <property type="term" value="F:iron ion binding"/>
    <property type="evidence" value="ECO:0007669"/>
    <property type="project" value="TreeGrafter"/>
</dbReference>
<protein>
    <recommendedName>
        <fullName evidence="14">Fatty acid desaturase domain-containing protein</fullName>
    </recommendedName>
</protein>
<evidence type="ECO:0000313" key="16">
    <source>
        <dbReference type="Proteomes" id="UP001292094"/>
    </source>
</evidence>
<keyword evidence="8" id="KW-0408">Iron</keyword>
<organism evidence="15 16">
    <name type="scientific">Petrolisthes manimaculis</name>
    <dbReference type="NCBI Taxonomy" id="1843537"/>
    <lineage>
        <taxon>Eukaryota</taxon>
        <taxon>Metazoa</taxon>
        <taxon>Ecdysozoa</taxon>
        <taxon>Arthropoda</taxon>
        <taxon>Crustacea</taxon>
        <taxon>Multicrustacea</taxon>
        <taxon>Malacostraca</taxon>
        <taxon>Eumalacostraca</taxon>
        <taxon>Eucarida</taxon>
        <taxon>Decapoda</taxon>
        <taxon>Pleocyemata</taxon>
        <taxon>Anomura</taxon>
        <taxon>Galatheoidea</taxon>
        <taxon>Porcellanidae</taxon>
        <taxon>Petrolisthes</taxon>
    </lineage>
</organism>
<keyword evidence="5" id="KW-0276">Fatty acid metabolism</keyword>
<evidence type="ECO:0000256" key="10">
    <source>
        <dbReference type="ARBA" id="ARBA00023136"/>
    </source>
</evidence>
<evidence type="ECO:0000256" key="3">
    <source>
        <dbReference type="ARBA" id="ARBA00022516"/>
    </source>
</evidence>
<keyword evidence="11 12" id="KW-0275">Fatty acid biosynthesis</keyword>
<keyword evidence="4 12" id="KW-0812">Transmembrane</keyword>
<evidence type="ECO:0000256" key="12">
    <source>
        <dbReference type="RuleBase" id="RU000581"/>
    </source>
</evidence>
<evidence type="ECO:0000313" key="15">
    <source>
        <dbReference type="EMBL" id="KAK4296928.1"/>
    </source>
</evidence>
<dbReference type="InterPro" id="IPR015876">
    <property type="entry name" value="Acyl-CoA_DS"/>
</dbReference>
<comment type="caution">
    <text evidence="15">The sequence shown here is derived from an EMBL/GenBank/DDBJ whole genome shotgun (WGS) entry which is preliminary data.</text>
</comment>
<evidence type="ECO:0000259" key="14">
    <source>
        <dbReference type="Pfam" id="PF00487"/>
    </source>
</evidence>
<keyword evidence="10 13" id="KW-0472">Membrane</keyword>
<sequence>MGTPGQDNTPMYPEEQLHFGEEESYRGSPLLEERELKVDIRKIFNDLRNLDWSKVVWRNVVLFTLLHIYAVYGLYLAIVFVQWKTIIFSFMLVGMSALGITMGAHRLWAHRSYKAKFPLRFVLAVFQTIAFQNHIYEWARDHRVHHKHSETDADPHNARRGFFFSHMGWLMYKKHPDVIAKGRKLDMSDLERDPVVRFQRKHYLPLVLLLCFVFPAVIPWLFWGEHIVNALMVAAFLRYALVLHFTWTVNSLAHWVGIKPYDKHIYPSQNKIVTALTFGEGWHNYHHVFPWDYKTSEFGGFTEFNFTSFIIESCRFFGLAYDLTTVSKNLIAMRAERTGDGSYTYINDEDELCN</sequence>
<keyword evidence="9" id="KW-0443">Lipid metabolism</keyword>
<dbReference type="AlphaFoldDB" id="A0AAE1TSQ5"/>
<keyword evidence="7 12" id="KW-0560">Oxidoreductase</keyword>
<gene>
    <name evidence="15" type="ORF">Pmani_030616</name>
</gene>
<name>A0AAE1TSQ5_9EUCA</name>
<feature type="transmembrane region" description="Helical" evidence="13">
    <location>
        <begin position="228"/>
        <end position="249"/>
    </location>
</feature>
<dbReference type="PANTHER" id="PTHR11351">
    <property type="entry name" value="ACYL-COA DESATURASE"/>
    <property type="match status" value="1"/>
</dbReference>
<keyword evidence="16" id="KW-1185">Reference proteome</keyword>
<evidence type="ECO:0000256" key="1">
    <source>
        <dbReference type="ARBA" id="ARBA00004141"/>
    </source>
</evidence>
<evidence type="ECO:0000256" key="9">
    <source>
        <dbReference type="ARBA" id="ARBA00023098"/>
    </source>
</evidence>
<evidence type="ECO:0000256" key="4">
    <source>
        <dbReference type="ARBA" id="ARBA00022692"/>
    </source>
</evidence>
<dbReference type="Proteomes" id="UP001292094">
    <property type="component" value="Unassembled WGS sequence"/>
</dbReference>
<comment type="cofactor">
    <cofactor evidence="12">
        <name>Fe(2+)</name>
        <dbReference type="ChEBI" id="CHEBI:29033"/>
    </cofactor>
</comment>
<feature type="domain" description="Fatty acid desaturase" evidence="14">
    <location>
        <begin position="83"/>
        <end position="290"/>
    </location>
</feature>